<dbReference type="SUPFAM" id="SSF90123">
    <property type="entry name" value="ABC transporter transmembrane region"/>
    <property type="match status" value="1"/>
</dbReference>
<dbReference type="PANTHER" id="PTHR43394">
    <property type="entry name" value="ATP-DEPENDENT PERMEASE MDL1, MITOCHONDRIAL"/>
    <property type="match status" value="1"/>
</dbReference>
<dbReference type="STRING" id="131310.A0A0N5A187"/>
<reference evidence="12" key="1">
    <citation type="submission" date="2017-02" db="UniProtKB">
        <authorList>
            <consortium name="WormBaseParasite"/>
        </authorList>
    </citation>
    <scope>IDENTIFICATION</scope>
</reference>
<keyword evidence="11" id="KW-1185">Reference proteome</keyword>
<dbReference type="InterPro" id="IPR003439">
    <property type="entry name" value="ABC_transporter-like_ATP-bd"/>
</dbReference>
<feature type="transmembrane region" description="Helical" evidence="8">
    <location>
        <begin position="20"/>
        <end position="41"/>
    </location>
</feature>
<keyword evidence="6 8" id="KW-0472">Membrane</keyword>
<dbReference type="InterPro" id="IPR027417">
    <property type="entry name" value="P-loop_NTPase"/>
</dbReference>
<evidence type="ECO:0000256" key="5">
    <source>
        <dbReference type="ARBA" id="ARBA00022989"/>
    </source>
</evidence>
<evidence type="ECO:0000313" key="11">
    <source>
        <dbReference type="Proteomes" id="UP000038045"/>
    </source>
</evidence>
<dbReference type="Pfam" id="PF00005">
    <property type="entry name" value="ABC_tran"/>
    <property type="match status" value="1"/>
</dbReference>
<dbReference type="InterPro" id="IPR003593">
    <property type="entry name" value="AAA+_ATPase"/>
</dbReference>
<feature type="transmembrane region" description="Helical" evidence="8">
    <location>
        <begin position="279"/>
        <end position="307"/>
    </location>
</feature>
<dbReference type="Gene3D" id="3.40.50.300">
    <property type="entry name" value="P-loop containing nucleotide triphosphate hydrolases"/>
    <property type="match status" value="1"/>
</dbReference>
<dbReference type="PIRSF" id="PIRSF002773">
    <property type="entry name" value="ABC_prm/ATPase_B"/>
    <property type="match status" value="1"/>
</dbReference>
<dbReference type="CDD" id="cd18572">
    <property type="entry name" value="ABC_6TM_TAP"/>
    <property type="match status" value="1"/>
</dbReference>
<dbReference type="AlphaFoldDB" id="A0A0N5A187"/>
<feature type="compositionally biased region" description="Low complexity" evidence="7">
    <location>
        <begin position="200"/>
        <end position="210"/>
    </location>
</feature>
<protein>
    <submittedName>
        <fullName evidence="12">ATP-binding cassette sub-family B member 9</fullName>
    </submittedName>
</protein>
<name>A0A0N5A187_PARTI</name>
<evidence type="ECO:0000256" key="6">
    <source>
        <dbReference type="ARBA" id="ARBA00023136"/>
    </source>
</evidence>
<dbReference type="SMART" id="SM00382">
    <property type="entry name" value="AAA"/>
    <property type="match status" value="1"/>
</dbReference>
<dbReference type="PROSITE" id="PS50893">
    <property type="entry name" value="ABC_TRANSPORTER_2"/>
    <property type="match status" value="1"/>
</dbReference>
<feature type="transmembrane region" description="Helical" evidence="8">
    <location>
        <begin position="239"/>
        <end position="259"/>
    </location>
</feature>
<feature type="transmembrane region" description="Helical" evidence="8">
    <location>
        <begin position="81"/>
        <end position="101"/>
    </location>
</feature>
<dbReference type="SUPFAM" id="SSF52540">
    <property type="entry name" value="P-loop containing nucleoside triphosphate hydrolases"/>
    <property type="match status" value="1"/>
</dbReference>
<keyword evidence="2 8" id="KW-0812">Transmembrane</keyword>
<dbReference type="InterPro" id="IPR017871">
    <property type="entry name" value="ABC_transporter-like_CS"/>
</dbReference>
<dbReference type="GO" id="GO:0016887">
    <property type="term" value="F:ATP hydrolysis activity"/>
    <property type="evidence" value="ECO:0007669"/>
    <property type="project" value="InterPro"/>
</dbReference>
<keyword evidence="4" id="KW-0067">ATP-binding</keyword>
<dbReference type="PROSITE" id="PS50929">
    <property type="entry name" value="ABC_TM1F"/>
    <property type="match status" value="1"/>
</dbReference>
<evidence type="ECO:0000313" key="12">
    <source>
        <dbReference type="WBParaSite" id="PTRK_0001538700.1"/>
    </source>
</evidence>
<keyword evidence="3" id="KW-0547">Nucleotide-binding</keyword>
<evidence type="ECO:0000256" key="8">
    <source>
        <dbReference type="SAM" id="Phobius"/>
    </source>
</evidence>
<feature type="domain" description="ABC transporter" evidence="9">
    <location>
        <begin position="557"/>
        <end position="795"/>
    </location>
</feature>
<evidence type="ECO:0000256" key="2">
    <source>
        <dbReference type="ARBA" id="ARBA00022692"/>
    </source>
</evidence>
<dbReference type="PANTHER" id="PTHR43394:SF19">
    <property type="entry name" value="ABC TRANSPORTER B FAMILY"/>
    <property type="match status" value="1"/>
</dbReference>
<dbReference type="PROSITE" id="PS00211">
    <property type="entry name" value="ABC_TRANSPORTER_1"/>
    <property type="match status" value="1"/>
</dbReference>
<organism evidence="11 12">
    <name type="scientific">Parastrongyloides trichosuri</name>
    <name type="common">Possum-specific nematode worm</name>
    <dbReference type="NCBI Taxonomy" id="131310"/>
    <lineage>
        <taxon>Eukaryota</taxon>
        <taxon>Metazoa</taxon>
        <taxon>Ecdysozoa</taxon>
        <taxon>Nematoda</taxon>
        <taxon>Chromadorea</taxon>
        <taxon>Rhabditida</taxon>
        <taxon>Tylenchina</taxon>
        <taxon>Panagrolaimomorpha</taxon>
        <taxon>Strongyloidoidea</taxon>
        <taxon>Strongyloididae</taxon>
        <taxon>Parastrongyloides</taxon>
    </lineage>
</organism>
<dbReference type="FunFam" id="3.40.50.300:FF:000218">
    <property type="entry name" value="Multidrug ABC transporter ATP-binding protein"/>
    <property type="match status" value="1"/>
</dbReference>
<comment type="subcellular location">
    <subcellularLocation>
        <location evidence="1">Membrane</location>
        <topology evidence="1">Multi-pass membrane protein</topology>
    </subcellularLocation>
</comment>
<dbReference type="InterPro" id="IPR036640">
    <property type="entry name" value="ABC1_TM_sf"/>
</dbReference>
<dbReference type="GO" id="GO:0005524">
    <property type="term" value="F:ATP binding"/>
    <property type="evidence" value="ECO:0007669"/>
    <property type="project" value="UniProtKB-KW"/>
</dbReference>
<dbReference type="GO" id="GO:0015421">
    <property type="term" value="F:ABC-type oligopeptide transporter activity"/>
    <property type="evidence" value="ECO:0007669"/>
    <property type="project" value="TreeGrafter"/>
</dbReference>
<evidence type="ECO:0000256" key="1">
    <source>
        <dbReference type="ARBA" id="ARBA00004141"/>
    </source>
</evidence>
<dbReference type="GO" id="GO:0016020">
    <property type="term" value="C:membrane"/>
    <property type="evidence" value="ECO:0007669"/>
    <property type="project" value="UniProtKB-SubCell"/>
</dbReference>
<evidence type="ECO:0000256" key="4">
    <source>
        <dbReference type="ARBA" id="ARBA00022840"/>
    </source>
</evidence>
<dbReference type="WBParaSite" id="PTRK_0001538700.1">
    <property type="protein sequence ID" value="PTRK_0001538700.1"/>
    <property type="gene ID" value="PTRK_0001538700"/>
</dbReference>
<dbReference type="Gene3D" id="1.20.1560.10">
    <property type="entry name" value="ABC transporter type 1, transmembrane domain"/>
    <property type="match status" value="1"/>
</dbReference>
<evidence type="ECO:0000256" key="7">
    <source>
        <dbReference type="SAM" id="MobiDB-lite"/>
    </source>
</evidence>
<feature type="compositionally biased region" description="Low complexity" evidence="7">
    <location>
        <begin position="164"/>
        <end position="191"/>
    </location>
</feature>
<accession>A0A0N5A187</accession>
<dbReference type="CDD" id="cd03249">
    <property type="entry name" value="ABC_MTABC3_MDL1_MDL2"/>
    <property type="match status" value="1"/>
</dbReference>
<dbReference type="InterPro" id="IPR039421">
    <property type="entry name" value="Type_1_exporter"/>
</dbReference>
<evidence type="ECO:0000256" key="3">
    <source>
        <dbReference type="ARBA" id="ARBA00022741"/>
    </source>
</evidence>
<dbReference type="InterPro" id="IPR011527">
    <property type="entry name" value="ABC1_TM_dom"/>
</dbReference>
<dbReference type="Pfam" id="PF00664">
    <property type="entry name" value="ABC_membrane"/>
    <property type="match status" value="1"/>
</dbReference>
<sequence length="874" mass="98524">MMTKMITLKDGYGFLTSPFDFTALTILRSLLVFGGTICYLLKITLNINFLFVAANFVSWSYCLVKLLALSEVTLYHTYAGVYISLTWNFFAFLFLTIYWALYLDCDATPEWLLSIHEYLEERVLFCSVFRANKQSSMQRLIEEPEVEQEVDGNMEDSRNESIRSLRSSMSSRSSKSFKSSSSSKSLNSSQSMIEEEEEQPQQLPETNLEVPVEEEDELTEKLTTMSHIWKIIVYCKYHAIWFFFGFFFLTIYSSARIFIPYMTGTVLANIVNGGGYPALIHSVILMAGLTMTATLFSGLRGGSFLYATSLIHKRMRNDLFRSLTQQEIGFFDEAETGTISSRLTSDCERMSSLISTNLNVFMRNMVMLIGALVFMFCMSWRLALVTMIAVPLLGFISKVYGSYYDMLGEKTQETIADANKKAEEVLSTMRTVRSFASEKREANAFEYYLGTTLAIRKKESLAYMGYTWMNEFCDNSVLVTVLFYGGHLVLSNRMTSDQLLKFLLYQIQLGENLLQISWVFSGLMQAVGSSRKVFEYILRKPKIKYDGTMMSEVKGNVTFSNINFSYPSRPTQKVLNNMSFNVSPGETVAFVGPSGAGKSSVIALIQRFYSPSSGEITIDGVPISAYNHEYYHQKVALVAQEPILYSGTIMDNIKYGCSWITDDQVYEAAKLANCHNFIMDLEDGYNTTCGEKGAKMSGGQKQRIAIARAIVRKPSVLILDEATSALDAESEHIIQEALNNCTLDKAVSKIVIAHRLSTIEKADRIFVVQKGVIIQEGSHQKLMEETDGLYYNLVLKQLKLADEEVDLMKTVSPKTNKSERERSDSRRSDTLLVPSHLGVDQVFGSSIGSLGRSGLTYRHQSSGSNVDFVNDNEF</sequence>
<evidence type="ECO:0000259" key="10">
    <source>
        <dbReference type="PROSITE" id="PS50929"/>
    </source>
</evidence>
<feature type="region of interest" description="Disordered" evidence="7">
    <location>
        <begin position="164"/>
        <end position="215"/>
    </location>
</feature>
<dbReference type="Proteomes" id="UP000038045">
    <property type="component" value="Unplaced"/>
</dbReference>
<feature type="transmembrane region" description="Helical" evidence="8">
    <location>
        <begin position="48"/>
        <end position="69"/>
    </location>
</feature>
<keyword evidence="5 8" id="KW-1133">Transmembrane helix</keyword>
<evidence type="ECO:0000259" key="9">
    <source>
        <dbReference type="PROSITE" id="PS50893"/>
    </source>
</evidence>
<dbReference type="FunFam" id="1.20.1560.10:FF:000154">
    <property type="entry name" value="HAlF transporter (PGP related)"/>
    <property type="match status" value="1"/>
</dbReference>
<feature type="domain" description="ABC transmembrane type-1" evidence="10">
    <location>
        <begin position="243"/>
        <end position="525"/>
    </location>
</feature>
<proteinExistence type="predicted"/>